<dbReference type="EMBL" id="VSWD01000009">
    <property type="protein sequence ID" value="KAK3092296.1"/>
    <property type="molecule type" value="Genomic_DNA"/>
</dbReference>
<comment type="caution">
    <text evidence="5">The sequence shown here is derived from an EMBL/GenBank/DDBJ whole genome shotgun (WGS) entry which is preliminary data.</text>
</comment>
<dbReference type="AlphaFoldDB" id="A0AA88XTS7"/>
<feature type="region of interest" description="Disordered" evidence="3">
    <location>
        <begin position="342"/>
        <end position="377"/>
    </location>
</feature>
<feature type="domain" description="Tyrosinase copper-binding" evidence="4">
    <location>
        <begin position="1"/>
        <end position="96"/>
    </location>
</feature>
<dbReference type="InterPro" id="IPR008922">
    <property type="entry name" value="Di-copper_centre_dom_sf"/>
</dbReference>
<organism evidence="5 6">
    <name type="scientific">Pinctada imbricata</name>
    <name type="common">Atlantic pearl-oyster</name>
    <name type="synonym">Pinctada martensii</name>
    <dbReference type="NCBI Taxonomy" id="66713"/>
    <lineage>
        <taxon>Eukaryota</taxon>
        <taxon>Metazoa</taxon>
        <taxon>Spiralia</taxon>
        <taxon>Lophotrochozoa</taxon>
        <taxon>Mollusca</taxon>
        <taxon>Bivalvia</taxon>
        <taxon>Autobranchia</taxon>
        <taxon>Pteriomorphia</taxon>
        <taxon>Pterioida</taxon>
        <taxon>Pterioidea</taxon>
        <taxon>Pteriidae</taxon>
        <taxon>Pinctada</taxon>
    </lineage>
</organism>
<proteinExistence type="predicted"/>
<dbReference type="PRINTS" id="PR00092">
    <property type="entry name" value="TYROSINASE"/>
</dbReference>
<dbReference type="GO" id="GO:0016491">
    <property type="term" value="F:oxidoreductase activity"/>
    <property type="evidence" value="ECO:0007669"/>
    <property type="project" value="InterPro"/>
</dbReference>
<dbReference type="InterPro" id="IPR050316">
    <property type="entry name" value="Tyrosinase/Hemocyanin"/>
</dbReference>
<evidence type="ECO:0000256" key="1">
    <source>
        <dbReference type="ARBA" id="ARBA00022723"/>
    </source>
</evidence>
<evidence type="ECO:0000256" key="2">
    <source>
        <dbReference type="ARBA" id="ARBA00023008"/>
    </source>
</evidence>
<evidence type="ECO:0000259" key="4">
    <source>
        <dbReference type="Pfam" id="PF00264"/>
    </source>
</evidence>
<dbReference type="Gene3D" id="1.10.1280.10">
    <property type="entry name" value="Di-copper center containing domain from catechol oxidase"/>
    <property type="match status" value="1"/>
</dbReference>
<dbReference type="InterPro" id="IPR002227">
    <property type="entry name" value="Tyrosinase_Cu-bd"/>
</dbReference>
<keyword evidence="6" id="KW-1185">Reference proteome</keyword>
<dbReference type="PANTHER" id="PTHR11474:SF126">
    <property type="entry name" value="TYROSINASE-LIKE PROTEIN TYR-1-RELATED"/>
    <property type="match status" value="1"/>
</dbReference>
<dbReference type="PANTHER" id="PTHR11474">
    <property type="entry name" value="TYROSINASE FAMILY MEMBER"/>
    <property type="match status" value="1"/>
</dbReference>
<sequence>YDAFANLHTGKTLRSAYHGPNFLGWNRYYLYLFETALRTKDPTVVLPYWDSTLDFNMNDPSHTVMFSSEFMGNVDHTGALESGPFMNWGIIRDIGQVGSFMSEELLESILRNPQTLHHDQIVENGPGASVHTIEGQQNNVHAWVGGRMADRKSAPKDPIFFFHRCFVDLVWELFREKQILHGVNPETDYPNMGGVFHDPDRHMDGFPWVKNIDGYSNNFTDLMFRYDDRNQCPICHGSRHLNCVRDKCRSVSTMIFNEAPMAAVVADMNVVNSHIRKFKGPLIMENMYEVTFNDTRIRGHPRHVIIVHNPSDPYLLSEGVVAAASAQIAAAEEVHFNSKMKEPITENKFEKRNKDSSPKSNLEKASKEPSTKSNLEKVDKVIHLSTYESGSTVVEVTEPQSTKQKISFSELKSGNNNEGKSQEYKELIVNNSRNITDTSPLPQSTTVLTTTQPIVTKKVPSKKTINTHFKEVNKANAHSPSDQIFLSGGIVAPSSAKIAMQQNSPSRVPVRGAGVDVNSVKDSFDITSSGLSQPNFIGRGNVIV</sequence>
<dbReference type="Pfam" id="PF00264">
    <property type="entry name" value="Tyrosinase"/>
    <property type="match status" value="2"/>
</dbReference>
<dbReference type="Proteomes" id="UP001186944">
    <property type="component" value="Unassembled WGS sequence"/>
</dbReference>
<keyword evidence="1" id="KW-0479">Metal-binding</keyword>
<reference evidence="5" key="1">
    <citation type="submission" date="2019-08" db="EMBL/GenBank/DDBJ databases">
        <title>The improved chromosome-level genome for the pearl oyster Pinctada fucata martensii using PacBio sequencing and Hi-C.</title>
        <authorList>
            <person name="Zheng Z."/>
        </authorList>
    </citation>
    <scope>NUCLEOTIDE SEQUENCE</scope>
    <source>
        <strain evidence="5">ZZ-2019</strain>
        <tissue evidence="5">Adductor muscle</tissue>
    </source>
</reference>
<evidence type="ECO:0000313" key="5">
    <source>
        <dbReference type="EMBL" id="KAK3092296.1"/>
    </source>
</evidence>
<accession>A0AA88XTS7</accession>
<dbReference type="SUPFAM" id="SSF48056">
    <property type="entry name" value="Di-copper centre-containing domain"/>
    <property type="match status" value="1"/>
</dbReference>
<feature type="non-terminal residue" evidence="5">
    <location>
        <position position="1"/>
    </location>
</feature>
<dbReference type="GO" id="GO:0046872">
    <property type="term" value="F:metal ion binding"/>
    <property type="evidence" value="ECO:0007669"/>
    <property type="project" value="UniProtKB-KW"/>
</dbReference>
<gene>
    <name evidence="5" type="ORF">FSP39_000939</name>
</gene>
<keyword evidence="2" id="KW-0186">Copper</keyword>
<feature type="domain" description="Tyrosinase copper-binding" evidence="4">
    <location>
        <begin position="136"/>
        <end position="176"/>
    </location>
</feature>
<evidence type="ECO:0000256" key="3">
    <source>
        <dbReference type="SAM" id="MobiDB-lite"/>
    </source>
</evidence>
<evidence type="ECO:0000313" key="6">
    <source>
        <dbReference type="Proteomes" id="UP001186944"/>
    </source>
</evidence>
<name>A0AA88XTS7_PINIB</name>
<protein>
    <recommendedName>
        <fullName evidence="4">Tyrosinase copper-binding domain-containing protein</fullName>
    </recommendedName>
</protein>